<proteinExistence type="predicted"/>
<organism evidence="1 2">
    <name type="scientific">Micromonospora haikouensis</name>
    <dbReference type="NCBI Taxonomy" id="686309"/>
    <lineage>
        <taxon>Bacteria</taxon>
        <taxon>Bacillati</taxon>
        <taxon>Actinomycetota</taxon>
        <taxon>Actinomycetes</taxon>
        <taxon>Micromonosporales</taxon>
        <taxon>Micromonosporaceae</taxon>
        <taxon>Micromonospora</taxon>
    </lineage>
</organism>
<accession>A0A1C4VJF5</accession>
<protein>
    <submittedName>
        <fullName evidence="1">Uncharacterized protein</fullName>
    </submittedName>
</protein>
<dbReference type="AlphaFoldDB" id="A0A1C4VJF5"/>
<evidence type="ECO:0000313" key="2">
    <source>
        <dbReference type="Proteomes" id="UP000199375"/>
    </source>
</evidence>
<sequence>MEVTDKALETGAEGVDAVKCLGNATFDLVRTATGKTSSLITDRASGQRGGDEG</sequence>
<gene>
    <name evidence="1" type="ORF">GA0070558_10978</name>
</gene>
<name>A0A1C4VJF5_9ACTN</name>
<reference evidence="1 2" key="1">
    <citation type="submission" date="2016-06" db="EMBL/GenBank/DDBJ databases">
        <authorList>
            <person name="Kjaerup R.B."/>
            <person name="Dalgaard T.S."/>
            <person name="Juul-Madsen H.R."/>
        </authorList>
    </citation>
    <scope>NUCLEOTIDE SEQUENCE [LARGE SCALE GENOMIC DNA]</scope>
    <source>
        <strain evidence="1 2">DSM 45626</strain>
    </source>
</reference>
<dbReference type="Proteomes" id="UP000199375">
    <property type="component" value="Unassembled WGS sequence"/>
</dbReference>
<dbReference type="RefSeq" id="WP_176734179.1">
    <property type="nucleotide sequence ID" value="NZ_FMCW01000009.1"/>
</dbReference>
<dbReference type="EMBL" id="FMCW01000009">
    <property type="protein sequence ID" value="SCE83899.1"/>
    <property type="molecule type" value="Genomic_DNA"/>
</dbReference>
<evidence type="ECO:0000313" key="1">
    <source>
        <dbReference type="EMBL" id="SCE83899.1"/>
    </source>
</evidence>